<organism evidence="4 5">
    <name type="scientific">Candidatus Scalindua rubra</name>
    <dbReference type="NCBI Taxonomy" id="1872076"/>
    <lineage>
        <taxon>Bacteria</taxon>
        <taxon>Pseudomonadati</taxon>
        <taxon>Planctomycetota</taxon>
        <taxon>Candidatus Brocadiia</taxon>
        <taxon>Candidatus Brocadiales</taxon>
        <taxon>Candidatus Scalinduaceae</taxon>
        <taxon>Candidatus Scalindua</taxon>
    </lineage>
</organism>
<dbReference type="SUPFAM" id="SSF81301">
    <property type="entry name" value="Nucleotidyltransferase"/>
    <property type="match status" value="1"/>
</dbReference>
<evidence type="ECO:0000313" key="4">
    <source>
        <dbReference type="EMBL" id="ODS32060.1"/>
    </source>
</evidence>
<dbReference type="CDD" id="cd05403">
    <property type="entry name" value="NT_KNTase_like"/>
    <property type="match status" value="1"/>
</dbReference>
<dbReference type="Proteomes" id="UP000094056">
    <property type="component" value="Unassembled WGS sequence"/>
</dbReference>
<protein>
    <submittedName>
        <fullName evidence="4">HEPN domain protein</fullName>
    </submittedName>
</protein>
<evidence type="ECO:0000313" key="5">
    <source>
        <dbReference type="Proteomes" id="UP000094056"/>
    </source>
</evidence>
<evidence type="ECO:0000256" key="1">
    <source>
        <dbReference type="ARBA" id="ARBA00038248"/>
    </source>
</evidence>
<feature type="domain" description="HEPN" evidence="3">
    <location>
        <begin position="112"/>
        <end position="227"/>
    </location>
</feature>
<name>A0A1E3X8V8_9BACT</name>
<dbReference type="Gene3D" id="3.30.460.10">
    <property type="entry name" value="Beta Polymerase, domain 2"/>
    <property type="match status" value="1"/>
</dbReference>
<dbReference type="AlphaFoldDB" id="A0A1E3X8V8"/>
<evidence type="ECO:0000259" key="2">
    <source>
        <dbReference type="Pfam" id="PF01909"/>
    </source>
</evidence>
<reference evidence="4 5" key="1">
    <citation type="submission" date="2016-07" db="EMBL/GenBank/DDBJ databases">
        <title>Draft genome of Scalindua rubra, obtained from a brine-seawater interface in the Red Sea, sheds light on salt adaptation in anammox bacteria.</title>
        <authorList>
            <person name="Speth D.R."/>
            <person name="Lagkouvardos I."/>
            <person name="Wang Y."/>
            <person name="Qian P.-Y."/>
            <person name="Dutilh B.E."/>
            <person name="Jetten M.S."/>
        </authorList>
    </citation>
    <scope>NUCLEOTIDE SEQUENCE [LARGE SCALE GENOMIC DNA]</scope>
    <source>
        <strain evidence="4">BSI-1</strain>
    </source>
</reference>
<sequence length="242" mass="28383">MDNISEEFARIVRDKLKNHLNKIVLFGSHARGDSKEGSDYDFLVIVDRREKKIQETVLDACVEIMNRYYALIGCIVCDNEEWENKKKISNRIEYIKRRYRIMKPGSDINVIKKMLKKAREKLKTAQIDFDNKRYDDSVSRAYYGVYHSISAALLSKGLHFSSHGQTIGAFNREFIKTNILPASFTKMIEKLFNERQTGDYDFESYIDDNIAQEDLEHADNILNACEEYLAKIYKVDNSYWKE</sequence>
<dbReference type="Pfam" id="PF01909">
    <property type="entry name" value="NTP_transf_2"/>
    <property type="match status" value="1"/>
</dbReference>
<evidence type="ECO:0000259" key="3">
    <source>
        <dbReference type="Pfam" id="PF05168"/>
    </source>
</evidence>
<comment type="caution">
    <text evidence="4">The sequence shown here is derived from an EMBL/GenBank/DDBJ whole genome shotgun (WGS) entry which is preliminary data.</text>
</comment>
<comment type="similarity">
    <text evidence="1">Belongs to the UPF0332 family.</text>
</comment>
<dbReference type="Pfam" id="PF05168">
    <property type="entry name" value="HEPN"/>
    <property type="match status" value="1"/>
</dbReference>
<dbReference type="Gene3D" id="1.20.120.330">
    <property type="entry name" value="Nucleotidyltransferases domain 2"/>
    <property type="match status" value="1"/>
</dbReference>
<dbReference type="GO" id="GO:0016779">
    <property type="term" value="F:nucleotidyltransferase activity"/>
    <property type="evidence" value="ECO:0007669"/>
    <property type="project" value="InterPro"/>
</dbReference>
<accession>A0A1E3X8V8</accession>
<dbReference type="PANTHER" id="PTHR36565:SF1">
    <property type="entry name" value="UPF0332 PROTEIN TM_1000"/>
    <property type="match status" value="1"/>
</dbReference>
<dbReference type="SUPFAM" id="SSF81593">
    <property type="entry name" value="Nucleotidyltransferase substrate binding subunit/domain"/>
    <property type="match status" value="1"/>
</dbReference>
<dbReference type="EMBL" id="MAYW01000079">
    <property type="protein sequence ID" value="ODS32060.1"/>
    <property type="molecule type" value="Genomic_DNA"/>
</dbReference>
<gene>
    <name evidence="4" type="ORF">SCARUB_02813</name>
</gene>
<dbReference type="InterPro" id="IPR007842">
    <property type="entry name" value="HEPN_dom"/>
</dbReference>
<proteinExistence type="inferred from homology"/>
<dbReference type="PANTHER" id="PTHR36565">
    <property type="entry name" value="UPF0332 PROTEIN TM_1000"/>
    <property type="match status" value="1"/>
</dbReference>
<dbReference type="InterPro" id="IPR043519">
    <property type="entry name" value="NT_sf"/>
</dbReference>
<dbReference type="InterPro" id="IPR052226">
    <property type="entry name" value="UPF0332_toxin"/>
</dbReference>
<dbReference type="InterPro" id="IPR002934">
    <property type="entry name" value="Polymerase_NTP_transf_dom"/>
</dbReference>
<feature type="domain" description="Polymerase nucleotidyl transferase" evidence="2">
    <location>
        <begin position="6"/>
        <end position="90"/>
    </location>
</feature>